<sequence>MQDQKITDANKVYSPYPLRYTPYIYGWHSLIYYNFSIQNV</sequence>
<dbReference type="Proteomes" id="UP001497527">
    <property type="component" value="Unassembled WGS sequence"/>
</dbReference>
<gene>
    <name evidence="1" type="ORF">T190423A01A_90016</name>
</gene>
<accession>A0ABM9PG36</accession>
<evidence type="ECO:0000313" key="1">
    <source>
        <dbReference type="EMBL" id="CAL2104591.1"/>
    </source>
</evidence>
<comment type="caution">
    <text evidence="1">The sequence shown here is derived from an EMBL/GenBank/DDBJ whole genome shotgun (WGS) entry which is preliminary data.</text>
</comment>
<name>A0ABM9PG36_9FLAO</name>
<evidence type="ECO:0000313" key="2">
    <source>
        <dbReference type="Proteomes" id="UP001497527"/>
    </source>
</evidence>
<keyword evidence="2" id="KW-1185">Reference proteome</keyword>
<reference evidence="1 2" key="1">
    <citation type="submission" date="2024-05" db="EMBL/GenBank/DDBJ databases">
        <authorList>
            <person name="Duchaud E."/>
        </authorList>
    </citation>
    <scope>NUCLEOTIDE SEQUENCE [LARGE SCALE GENOMIC DNA]</scope>
    <source>
        <strain evidence="1">Ena-SAMPLE-TAB-13-05-2024-13:56:06:370-140308</strain>
    </source>
</reference>
<dbReference type="EMBL" id="CAXJIO010000018">
    <property type="protein sequence ID" value="CAL2104591.1"/>
    <property type="molecule type" value="Genomic_DNA"/>
</dbReference>
<organism evidence="1 2">
    <name type="scientific">Tenacibaculum polynesiense</name>
    <dbReference type="NCBI Taxonomy" id="3137857"/>
    <lineage>
        <taxon>Bacteria</taxon>
        <taxon>Pseudomonadati</taxon>
        <taxon>Bacteroidota</taxon>
        <taxon>Flavobacteriia</taxon>
        <taxon>Flavobacteriales</taxon>
        <taxon>Flavobacteriaceae</taxon>
        <taxon>Tenacibaculum</taxon>
    </lineage>
</organism>
<proteinExistence type="predicted"/>
<protein>
    <submittedName>
        <fullName evidence="1">Uncharacterized protein</fullName>
    </submittedName>
</protein>